<dbReference type="AlphaFoldDB" id="A0A4R8ZTM7"/>
<dbReference type="InterPro" id="IPR035986">
    <property type="entry name" value="PKD_dom_sf"/>
</dbReference>
<accession>A0A4R8ZTM7</accession>
<keyword evidence="2" id="KW-0719">Serine esterase</keyword>
<keyword evidence="9" id="KW-1185">Reference proteome</keyword>
<dbReference type="OrthoDB" id="4457739at2"/>
<dbReference type="GO" id="GO:0005975">
    <property type="term" value="P:carbohydrate metabolic process"/>
    <property type="evidence" value="ECO:0007669"/>
    <property type="project" value="UniProtKB-ARBA"/>
</dbReference>
<dbReference type="PANTHER" id="PTHR33630">
    <property type="entry name" value="CUTINASE RV1984C-RELATED-RELATED"/>
    <property type="match status" value="1"/>
</dbReference>
<dbReference type="Gene3D" id="3.40.50.1820">
    <property type="entry name" value="alpha/beta hydrolase"/>
    <property type="match status" value="1"/>
</dbReference>
<keyword evidence="3" id="KW-0378">Hydrolase</keyword>
<dbReference type="GO" id="GO:0052689">
    <property type="term" value="F:carboxylic ester hydrolase activity"/>
    <property type="evidence" value="ECO:0007669"/>
    <property type="project" value="UniProtKB-KW"/>
</dbReference>
<feature type="transmembrane region" description="Helical" evidence="6">
    <location>
        <begin position="691"/>
        <end position="710"/>
    </location>
</feature>
<gene>
    <name evidence="8" type="ORF">E3T55_18865</name>
</gene>
<evidence type="ECO:0000256" key="3">
    <source>
        <dbReference type="ARBA" id="ARBA00022801"/>
    </source>
</evidence>
<dbReference type="SUPFAM" id="SSF49299">
    <property type="entry name" value="PKD domain"/>
    <property type="match status" value="1"/>
</dbReference>
<dbReference type="InterPro" id="IPR000601">
    <property type="entry name" value="PKD_dom"/>
</dbReference>
<dbReference type="EMBL" id="SOHE01000085">
    <property type="protein sequence ID" value="TFD45394.1"/>
    <property type="molecule type" value="Genomic_DNA"/>
</dbReference>
<evidence type="ECO:0000256" key="2">
    <source>
        <dbReference type="ARBA" id="ARBA00022487"/>
    </source>
</evidence>
<evidence type="ECO:0000256" key="4">
    <source>
        <dbReference type="ARBA" id="ARBA00023157"/>
    </source>
</evidence>
<dbReference type="InterPro" id="IPR029058">
    <property type="entry name" value="AB_hydrolase_fold"/>
</dbReference>
<protein>
    <submittedName>
        <fullName evidence="8">Cutinase family protein</fullName>
    </submittedName>
</protein>
<keyword evidence="6" id="KW-1133">Transmembrane helix</keyword>
<sequence length="719" mass="71290">MTVHTSAHHRGNFMAKATIRRLLGGVLAGAVVTSALVGGVATAAVAADSTCAPVTVLAFRGSGETNLVPAVTTSAGANYAYAGSDLITNGWEGPTLQRLIGQFAPEAVAAGIPVLGVGAPDAPHLPGYPAIAADPTEVASLSASAQAGAVAAELIIKKAKSTAAASSCAYAPRFIAIGYSQGALAARVLAQLNPIDVVGVVTIGDPTQQPNAVGNVGTGAAGDGLLRWLSPHFGDTFDGVYAQNTATAALCHAGDPVCDFGWTSIWRVATGAYENHAYFVSEADRAPTLQAMASLVSDARLNPVAAVSPALAPTVQAAASALAIEGAPTVISAVGSQSADPLVTYEFDFGDDVQTNQTGLAFAPVRAAGEYPVAVTVTDLIGRSTTITLQYTVAPAAAAVPKASFAQPSILVAEQAPVVVGTSLPLVLQGAPADSALTAMLVPTVSASPWDAEPAFATQLADGWQATGIAVPATLTPGLYYLVVGAETGGWGTTLVTVMPAPTPDPSPVTEPPVTTPPAAAGTPAPVTPVTVPAAGQASSTLNGQADAVTVSRNAANTRVTLTGTDFSLTLGGLNKAGDAIVVGANTVLVLEHDGSVTVSADGFAPNSEVGVYLFSTATSVGTATTTAAGTFNRTFAVPAIRSGPHTLQVVGLAPNGSARVLNLGVRVEDAPASASVAGIPALAVGGVNPGGALGAALLVLLVGLGLTVVRSRRVSATA</sequence>
<dbReference type="Pfam" id="PF01083">
    <property type="entry name" value="Cutinase"/>
    <property type="match status" value="1"/>
</dbReference>
<dbReference type="Pfam" id="PF18911">
    <property type="entry name" value="PKD_4"/>
    <property type="match status" value="1"/>
</dbReference>
<name>A0A4R8ZTM7_9MICO</name>
<keyword evidence="6" id="KW-0812">Transmembrane</keyword>
<reference evidence="8 9" key="1">
    <citation type="submission" date="2019-03" db="EMBL/GenBank/DDBJ databases">
        <title>Genomics of glacier-inhabiting Cryobacterium strains.</title>
        <authorList>
            <person name="Liu Q."/>
            <person name="Xin Y.-H."/>
        </authorList>
    </citation>
    <scope>NUCLEOTIDE SEQUENCE [LARGE SCALE GENOMIC DNA]</scope>
    <source>
        <strain evidence="8 9">Hh14</strain>
    </source>
</reference>
<comment type="caution">
    <text evidence="8">The sequence shown here is derived from an EMBL/GenBank/DDBJ whole genome shotgun (WGS) entry which is preliminary data.</text>
</comment>
<dbReference type="SUPFAM" id="SSF53474">
    <property type="entry name" value="alpha/beta-Hydrolases"/>
    <property type="match status" value="1"/>
</dbReference>
<comment type="similarity">
    <text evidence="1">Belongs to the cutinase family.</text>
</comment>
<keyword evidence="6" id="KW-0472">Membrane</keyword>
<evidence type="ECO:0000256" key="6">
    <source>
        <dbReference type="SAM" id="Phobius"/>
    </source>
</evidence>
<evidence type="ECO:0000256" key="1">
    <source>
        <dbReference type="ARBA" id="ARBA00007534"/>
    </source>
</evidence>
<dbReference type="PANTHER" id="PTHR33630:SF9">
    <property type="entry name" value="CUTINASE 4"/>
    <property type="match status" value="1"/>
</dbReference>
<evidence type="ECO:0000313" key="8">
    <source>
        <dbReference type="EMBL" id="TFD45394.1"/>
    </source>
</evidence>
<feature type="domain" description="PKD" evidence="7">
    <location>
        <begin position="335"/>
        <end position="400"/>
    </location>
</feature>
<dbReference type="CDD" id="cd00146">
    <property type="entry name" value="PKD"/>
    <property type="match status" value="1"/>
</dbReference>
<dbReference type="InterPro" id="IPR013783">
    <property type="entry name" value="Ig-like_fold"/>
</dbReference>
<keyword evidence="4" id="KW-1015">Disulfide bond</keyword>
<proteinExistence type="inferred from homology"/>
<feature type="compositionally biased region" description="Pro residues" evidence="5">
    <location>
        <begin position="502"/>
        <end position="516"/>
    </location>
</feature>
<evidence type="ECO:0000313" key="9">
    <source>
        <dbReference type="Proteomes" id="UP000297447"/>
    </source>
</evidence>
<dbReference type="Proteomes" id="UP000297447">
    <property type="component" value="Unassembled WGS sequence"/>
</dbReference>
<dbReference type="SMART" id="SM01110">
    <property type="entry name" value="Cutinase"/>
    <property type="match status" value="1"/>
</dbReference>
<dbReference type="InterPro" id="IPR000675">
    <property type="entry name" value="Cutinase/axe"/>
</dbReference>
<dbReference type="PROSITE" id="PS50093">
    <property type="entry name" value="PKD"/>
    <property type="match status" value="1"/>
</dbReference>
<organism evidence="8 9">
    <name type="scientific">Cryobacterium frigoriphilum</name>
    <dbReference type="NCBI Taxonomy" id="1259150"/>
    <lineage>
        <taxon>Bacteria</taxon>
        <taxon>Bacillati</taxon>
        <taxon>Actinomycetota</taxon>
        <taxon>Actinomycetes</taxon>
        <taxon>Micrococcales</taxon>
        <taxon>Microbacteriaceae</taxon>
        <taxon>Cryobacterium</taxon>
    </lineage>
</organism>
<evidence type="ECO:0000256" key="5">
    <source>
        <dbReference type="SAM" id="MobiDB-lite"/>
    </source>
</evidence>
<evidence type="ECO:0000259" key="7">
    <source>
        <dbReference type="PROSITE" id="PS50093"/>
    </source>
</evidence>
<dbReference type="Gene3D" id="2.60.40.10">
    <property type="entry name" value="Immunoglobulins"/>
    <property type="match status" value="1"/>
</dbReference>
<feature type="region of interest" description="Disordered" evidence="5">
    <location>
        <begin position="502"/>
        <end position="522"/>
    </location>
</feature>